<reference evidence="1 2" key="1">
    <citation type="journal article" date="2021" name="bioRxiv">
        <title>Chromosome-scale and haplotype-resolved genome assembly of a tetraploid potato cultivar.</title>
        <authorList>
            <person name="Sun H."/>
            <person name="Jiao W.-B."/>
            <person name="Krause K."/>
            <person name="Campoy J.A."/>
            <person name="Goel M."/>
            <person name="Folz-Donahue K."/>
            <person name="Kukat C."/>
            <person name="Huettel B."/>
            <person name="Schneeberger K."/>
        </authorList>
    </citation>
    <scope>NUCLEOTIDE SEQUENCE [LARGE SCALE GENOMIC DNA]</scope>
    <source>
        <strain evidence="1">SolTubOtavaFocal</strain>
        <tissue evidence="1">Leaves</tissue>
    </source>
</reference>
<accession>A0ABQ7UPQ3</accession>
<dbReference type="EMBL" id="JAIVGD010000018">
    <property type="protein sequence ID" value="KAH0753812.1"/>
    <property type="molecule type" value="Genomic_DNA"/>
</dbReference>
<comment type="caution">
    <text evidence="1">The sequence shown here is derived from an EMBL/GenBank/DDBJ whole genome shotgun (WGS) entry which is preliminary data.</text>
</comment>
<name>A0ABQ7UPQ3_SOLTU</name>
<dbReference type="Gene3D" id="3.80.10.10">
    <property type="entry name" value="Ribonuclease Inhibitor"/>
    <property type="match status" value="1"/>
</dbReference>
<dbReference type="InterPro" id="IPR032675">
    <property type="entry name" value="LRR_dom_sf"/>
</dbReference>
<dbReference type="SMART" id="SM00367">
    <property type="entry name" value="LRR_CC"/>
    <property type="match status" value="3"/>
</dbReference>
<proteinExistence type="predicted"/>
<dbReference type="Proteomes" id="UP000826656">
    <property type="component" value="Unassembled WGS sequence"/>
</dbReference>
<sequence length="108" mass="11568">MINQTGIPNAVSICSKLKNLSLVKCVGVRDFPPQASLLSPCDSLRSLSIQSCPGFGSTSLAMVGKLCPQLHHLDLSGLTRITDDGLLPLLERLEEEVAPRAGKGLHKY</sequence>
<evidence type="ECO:0008006" key="3">
    <source>
        <dbReference type="Google" id="ProtNLM"/>
    </source>
</evidence>
<evidence type="ECO:0000313" key="2">
    <source>
        <dbReference type="Proteomes" id="UP000826656"/>
    </source>
</evidence>
<gene>
    <name evidence="1" type="ORF">KY290_024082</name>
</gene>
<protein>
    <recommendedName>
        <fullName evidence="3">EIN3-binding F-box protein 1</fullName>
    </recommendedName>
</protein>
<organism evidence="1 2">
    <name type="scientific">Solanum tuberosum</name>
    <name type="common">Potato</name>
    <dbReference type="NCBI Taxonomy" id="4113"/>
    <lineage>
        <taxon>Eukaryota</taxon>
        <taxon>Viridiplantae</taxon>
        <taxon>Streptophyta</taxon>
        <taxon>Embryophyta</taxon>
        <taxon>Tracheophyta</taxon>
        <taxon>Spermatophyta</taxon>
        <taxon>Magnoliopsida</taxon>
        <taxon>eudicotyledons</taxon>
        <taxon>Gunneridae</taxon>
        <taxon>Pentapetalae</taxon>
        <taxon>asterids</taxon>
        <taxon>lamiids</taxon>
        <taxon>Solanales</taxon>
        <taxon>Solanaceae</taxon>
        <taxon>Solanoideae</taxon>
        <taxon>Solaneae</taxon>
        <taxon>Solanum</taxon>
    </lineage>
</organism>
<keyword evidence="2" id="KW-1185">Reference proteome</keyword>
<evidence type="ECO:0000313" key="1">
    <source>
        <dbReference type="EMBL" id="KAH0753812.1"/>
    </source>
</evidence>
<dbReference type="SUPFAM" id="SSF52047">
    <property type="entry name" value="RNI-like"/>
    <property type="match status" value="1"/>
</dbReference>
<dbReference type="PANTHER" id="PTHR13318">
    <property type="entry name" value="PARTNER OF PAIRED, ISOFORM B-RELATED"/>
    <property type="match status" value="1"/>
</dbReference>
<dbReference type="PANTHER" id="PTHR13318:SF178">
    <property type="entry name" value="OS02G0200900 PROTEIN"/>
    <property type="match status" value="1"/>
</dbReference>
<dbReference type="InterPro" id="IPR006553">
    <property type="entry name" value="Leu-rich_rpt_Cys-con_subtyp"/>
</dbReference>